<proteinExistence type="predicted"/>
<name>A0A2M4C6I2_9DIPT</name>
<dbReference type="EMBL" id="GGFJ01011835">
    <property type="protein sequence ID" value="MBW60976.1"/>
    <property type="molecule type" value="Transcribed_RNA"/>
</dbReference>
<evidence type="ECO:0000313" key="2">
    <source>
        <dbReference type="EMBL" id="MBW60976.1"/>
    </source>
</evidence>
<feature type="chain" id="PRO_5014669575" evidence="1">
    <location>
        <begin position="31"/>
        <end position="138"/>
    </location>
</feature>
<keyword evidence="1" id="KW-0732">Signal</keyword>
<dbReference type="AlphaFoldDB" id="A0A2M4C6I2"/>
<sequence length="138" mass="15031">MFSRETFCISLRSIILPACFASITCPIASGDNSGLCQSWGRCFTFAVGADREVSSIPPVTGPELAPAGPSAGPMAGAWAARSRYRLVRLRCFIVGELLPLWRLEANEKLLEVRLNCIGSCINRHFFPVGSLAETPERK</sequence>
<protein>
    <submittedName>
        <fullName evidence="2">Putative secreted protein</fullName>
    </submittedName>
</protein>
<organism evidence="2">
    <name type="scientific">Anopheles marajoara</name>
    <dbReference type="NCBI Taxonomy" id="58244"/>
    <lineage>
        <taxon>Eukaryota</taxon>
        <taxon>Metazoa</taxon>
        <taxon>Ecdysozoa</taxon>
        <taxon>Arthropoda</taxon>
        <taxon>Hexapoda</taxon>
        <taxon>Insecta</taxon>
        <taxon>Pterygota</taxon>
        <taxon>Neoptera</taxon>
        <taxon>Endopterygota</taxon>
        <taxon>Diptera</taxon>
        <taxon>Nematocera</taxon>
        <taxon>Culicoidea</taxon>
        <taxon>Culicidae</taxon>
        <taxon>Anophelinae</taxon>
        <taxon>Anopheles</taxon>
    </lineage>
</organism>
<feature type="signal peptide" evidence="1">
    <location>
        <begin position="1"/>
        <end position="30"/>
    </location>
</feature>
<accession>A0A2M4C6I2</accession>
<reference evidence="2" key="1">
    <citation type="submission" date="2018-01" db="EMBL/GenBank/DDBJ databases">
        <title>An insight into the sialome of Amazonian anophelines.</title>
        <authorList>
            <person name="Ribeiro J.M."/>
            <person name="Scarpassa V."/>
            <person name="Calvo E."/>
        </authorList>
    </citation>
    <scope>NUCLEOTIDE SEQUENCE</scope>
    <source>
        <tissue evidence="2">Salivary glands</tissue>
    </source>
</reference>
<evidence type="ECO:0000256" key="1">
    <source>
        <dbReference type="SAM" id="SignalP"/>
    </source>
</evidence>